<dbReference type="Pfam" id="PF04480">
    <property type="entry name" value="DUF559"/>
    <property type="match status" value="1"/>
</dbReference>
<protein>
    <submittedName>
        <fullName evidence="2">DUF559 domain-containing protein</fullName>
    </submittedName>
</protein>
<dbReference type="Gene3D" id="3.40.960.10">
    <property type="entry name" value="VSR Endonuclease"/>
    <property type="match status" value="1"/>
</dbReference>
<evidence type="ECO:0000313" key="2">
    <source>
        <dbReference type="EMBL" id="MBA0128065.1"/>
    </source>
</evidence>
<gene>
    <name evidence="2" type="ORF">H0B56_21175</name>
</gene>
<keyword evidence="3" id="KW-1185">Reference proteome</keyword>
<dbReference type="EMBL" id="JACCKD010000009">
    <property type="protein sequence ID" value="MBA0128065.1"/>
    <property type="molecule type" value="Genomic_DNA"/>
</dbReference>
<name>A0A838AFY5_9PSEU</name>
<dbReference type="InterPro" id="IPR007569">
    <property type="entry name" value="DUF559"/>
</dbReference>
<comment type="caution">
    <text evidence="2">The sequence shown here is derived from an EMBL/GenBank/DDBJ whole genome shotgun (WGS) entry which is preliminary data.</text>
</comment>
<evidence type="ECO:0000313" key="3">
    <source>
        <dbReference type="Proteomes" id="UP000582974"/>
    </source>
</evidence>
<feature type="domain" description="DUF559" evidence="1">
    <location>
        <begin position="160"/>
        <end position="212"/>
    </location>
</feature>
<sequence>MLADRTALYLHGCDAAEPAPVHVQVPYDRWPARRPGVVLHHGPTEPGDVVELSGLPVHAVDRALTDLLCGRSRRTALACCDQALATVEPARREAVKEGLRRRLLARPDRRGRRKAEQVLELATGLPESPAESSVLLVVVDGGFPPPASQYVVRSVAGCEIYRLDFAWEQARIALEYDGYAAHADRRAADAAREEDLRRRGWLVVRATAADLAEPARLLAELRAAFRHRGL</sequence>
<organism evidence="2 3">
    <name type="scientific">Haloechinothrix aidingensis</name>
    <dbReference type="NCBI Taxonomy" id="2752311"/>
    <lineage>
        <taxon>Bacteria</taxon>
        <taxon>Bacillati</taxon>
        <taxon>Actinomycetota</taxon>
        <taxon>Actinomycetes</taxon>
        <taxon>Pseudonocardiales</taxon>
        <taxon>Pseudonocardiaceae</taxon>
        <taxon>Haloechinothrix</taxon>
    </lineage>
</organism>
<accession>A0A838AFY5</accession>
<evidence type="ECO:0000259" key="1">
    <source>
        <dbReference type="Pfam" id="PF04480"/>
    </source>
</evidence>
<proteinExistence type="predicted"/>
<dbReference type="Proteomes" id="UP000582974">
    <property type="component" value="Unassembled WGS sequence"/>
</dbReference>
<dbReference type="AlphaFoldDB" id="A0A838AFY5"/>
<reference evidence="2 3" key="1">
    <citation type="submission" date="2020-07" db="EMBL/GenBank/DDBJ databases">
        <title>Genome of Haloechinothrix sp.</title>
        <authorList>
            <person name="Tang S.-K."/>
            <person name="Yang L."/>
            <person name="Zhu W.-Y."/>
        </authorList>
    </citation>
    <scope>NUCLEOTIDE SEQUENCE [LARGE SCALE GENOMIC DNA]</scope>
    <source>
        <strain evidence="2 3">YIM 98757</strain>
    </source>
</reference>